<dbReference type="AlphaFoldDB" id="A0A6P0UWF2"/>
<dbReference type="RefSeq" id="WP_163608391.1">
    <property type="nucleotide sequence ID" value="NZ_JAABOO010000004.1"/>
</dbReference>
<dbReference type="EMBL" id="JAABOO010000004">
    <property type="protein sequence ID" value="NER15093.1"/>
    <property type="molecule type" value="Genomic_DNA"/>
</dbReference>
<dbReference type="Proteomes" id="UP000468581">
    <property type="component" value="Unassembled WGS sequence"/>
</dbReference>
<gene>
    <name evidence="1" type="ORF">GWK08_16685</name>
</gene>
<accession>A0A6P0UWF2</accession>
<name>A0A6P0UWF2_9FLAO</name>
<evidence type="ECO:0000313" key="2">
    <source>
        <dbReference type="Proteomes" id="UP000468581"/>
    </source>
</evidence>
<protein>
    <recommendedName>
        <fullName evidence="3">DUF2262 domain-containing protein</fullName>
    </recommendedName>
</protein>
<evidence type="ECO:0000313" key="1">
    <source>
        <dbReference type="EMBL" id="NER15093.1"/>
    </source>
</evidence>
<sequence>MGIFGKLFGSKKIKITDPDFGEIESVSVRGNKVDWQVLRKFLGSDIEILIEGDQNGISETQKQVLLNALNNETQIRSEAEKALKEQYDNAEMEFLSIEDHFDVKAISVEENGFELTFQEKEGQNYYFNVYFENNKQIGVSIDG</sequence>
<keyword evidence="2" id="KW-1185">Reference proteome</keyword>
<proteinExistence type="predicted"/>
<organism evidence="1 2">
    <name type="scientific">Leptobacterium flavescens</name>
    <dbReference type="NCBI Taxonomy" id="472055"/>
    <lineage>
        <taxon>Bacteria</taxon>
        <taxon>Pseudomonadati</taxon>
        <taxon>Bacteroidota</taxon>
        <taxon>Flavobacteriia</taxon>
        <taxon>Flavobacteriales</taxon>
        <taxon>Flavobacteriaceae</taxon>
        <taxon>Leptobacterium</taxon>
    </lineage>
</organism>
<comment type="caution">
    <text evidence="1">The sequence shown here is derived from an EMBL/GenBank/DDBJ whole genome shotgun (WGS) entry which is preliminary data.</text>
</comment>
<evidence type="ECO:0008006" key="3">
    <source>
        <dbReference type="Google" id="ProtNLM"/>
    </source>
</evidence>
<reference evidence="1 2" key="1">
    <citation type="submission" date="2020-01" db="EMBL/GenBank/DDBJ databases">
        <title>Leptobacterium flavescens.</title>
        <authorList>
            <person name="Wang G."/>
        </authorList>
    </citation>
    <scope>NUCLEOTIDE SEQUENCE [LARGE SCALE GENOMIC DNA]</scope>
    <source>
        <strain evidence="1 2">KCTC 22160</strain>
    </source>
</reference>